<dbReference type="InterPro" id="IPR007627">
    <property type="entry name" value="RNA_pol_sigma70_r2"/>
</dbReference>
<proteinExistence type="inferred from homology"/>
<evidence type="ECO:0000256" key="1">
    <source>
        <dbReference type="ARBA" id="ARBA00010641"/>
    </source>
</evidence>
<evidence type="ECO:0000313" key="8">
    <source>
        <dbReference type="EMBL" id="KAB2344127.1"/>
    </source>
</evidence>
<evidence type="ECO:0000256" key="3">
    <source>
        <dbReference type="ARBA" id="ARBA00023082"/>
    </source>
</evidence>
<dbReference type="InterPro" id="IPR013249">
    <property type="entry name" value="RNA_pol_sigma70_r4_t2"/>
</dbReference>
<evidence type="ECO:0000259" key="6">
    <source>
        <dbReference type="Pfam" id="PF04542"/>
    </source>
</evidence>
<accession>A0A6H9YUA5</accession>
<keyword evidence="9" id="KW-1185">Reference proteome</keyword>
<dbReference type="PANTHER" id="PTHR43133:SF8">
    <property type="entry name" value="RNA POLYMERASE SIGMA FACTOR HI_1459-RELATED"/>
    <property type="match status" value="1"/>
</dbReference>
<evidence type="ECO:0000259" key="7">
    <source>
        <dbReference type="Pfam" id="PF08281"/>
    </source>
</evidence>
<evidence type="ECO:0000256" key="2">
    <source>
        <dbReference type="ARBA" id="ARBA00023015"/>
    </source>
</evidence>
<dbReference type="Proteomes" id="UP000468735">
    <property type="component" value="Unassembled WGS sequence"/>
</dbReference>
<feature type="domain" description="RNA polymerase sigma-70 region 2" evidence="6">
    <location>
        <begin position="36"/>
        <end position="101"/>
    </location>
</feature>
<dbReference type="InterPro" id="IPR013324">
    <property type="entry name" value="RNA_pol_sigma_r3/r4-like"/>
</dbReference>
<dbReference type="GO" id="GO:0003677">
    <property type="term" value="F:DNA binding"/>
    <property type="evidence" value="ECO:0007669"/>
    <property type="project" value="UniProtKB-KW"/>
</dbReference>
<evidence type="ECO:0000313" key="9">
    <source>
        <dbReference type="Proteomes" id="UP000468735"/>
    </source>
</evidence>
<gene>
    <name evidence="8" type="ORF">F8566_32975</name>
</gene>
<dbReference type="InterPro" id="IPR036388">
    <property type="entry name" value="WH-like_DNA-bd_sf"/>
</dbReference>
<dbReference type="SUPFAM" id="SSF88659">
    <property type="entry name" value="Sigma3 and sigma4 domains of RNA polymerase sigma factors"/>
    <property type="match status" value="1"/>
</dbReference>
<comment type="caution">
    <text evidence="8">The sequence shown here is derived from an EMBL/GenBank/DDBJ whole genome shotgun (WGS) entry which is preliminary data.</text>
</comment>
<feature type="domain" description="RNA polymerase sigma factor 70 region 4 type 2" evidence="7">
    <location>
        <begin position="135"/>
        <end position="186"/>
    </location>
</feature>
<dbReference type="NCBIfam" id="TIGR02937">
    <property type="entry name" value="sigma70-ECF"/>
    <property type="match status" value="1"/>
</dbReference>
<dbReference type="GO" id="GO:0016987">
    <property type="term" value="F:sigma factor activity"/>
    <property type="evidence" value="ECO:0007669"/>
    <property type="project" value="UniProtKB-KW"/>
</dbReference>
<dbReference type="PANTHER" id="PTHR43133">
    <property type="entry name" value="RNA POLYMERASE ECF-TYPE SIGMA FACTO"/>
    <property type="match status" value="1"/>
</dbReference>
<dbReference type="OrthoDB" id="5518337at2"/>
<name>A0A6H9YUA5_9ACTN</name>
<dbReference type="AlphaFoldDB" id="A0A6H9YUA5"/>
<reference evidence="8 9" key="1">
    <citation type="submission" date="2019-09" db="EMBL/GenBank/DDBJ databases">
        <title>Actinomadura physcomitrii sp. nov., a novel actinomycete isolated from moss [Physcomitrium sphaericum (Ludw) Fuernr].</title>
        <authorList>
            <person name="Zhuang X."/>
            <person name="Liu C."/>
        </authorList>
    </citation>
    <scope>NUCLEOTIDE SEQUENCE [LARGE SCALE GENOMIC DNA]</scope>
    <source>
        <strain evidence="8 9">HMC1</strain>
    </source>
</reference>
<dbReference type="Pfam" id="PF04542">
    <property type="entry name" value="Sigma70_r2"/>
    <property type="match status" value="1"/>
</dbReference>
<keyword evidence="5" id="KW-0804">Transcription</keyword>
<dbReference type="Pfam" id="PF08281">
    <property type="entry name" value="Sigma70_r4_2"/>
    <property type="match status" value="1"/>
</dbReference>
<keyword evidence="4" id="KW-0238">DNA-binding</keyword>
<organism evidence="8 9">
    <name type="scientific">Actinomadura rudentiformis</name>
    <dbReference type="NCBI Taxonomy" id="359158"/>
    <lineage>
        <taxon>Bacteria</taxon>
        <taxon>Bacillati</taxon>
        <taxon>Actinomycetota</taxon>
        <taxon>Actinomycetes</taxon>
        <taxon>Streptosporangiales</taxon>
        <taxon>Thermomonosporaceae</taxon>
        <taxon>Actinomadura</taxon>
    </lineage>
</organism>
<evidence type="ECO:0000256" key="4">
    <source>
        <dbReference type="ARBA" id="ARBA00023125"/>
    </source>
</evidence>
<dbReference type="Gene3D" id="1.10.1740.10">
    <property type="match status" value="1"/>
</dbReference>
<keyword evidence="3" id="KW-0731">Sigma factor</keyword>
<keyword evidence="2" id="KW-0805">Transcription regulation</keyword>
<dbReference type="EMBL" id="WBMT01000017">
    <property type="protein sequence ID" value="KAB2344127.1"/>
    <property type="molecule type" value="Genomic_DNA"/>
</dbReference>
<dbReference type="InterPro" id="IPR039425">
    <property type="entry name" value="RNA_pol_sigma-70-like"/>
</dbReference>
<dbReference type="InterPro" id="IPR013325">
    <property type="entry name" value="RNA_pol_sigma_r2"/>
</dbReference>
<evidence type="ECO:0000256" key="5">
    <source>
        <dbReference type="ARBA" id="ARBA00023163"/>
    </source>
</evidence>
<dbReference type="CDD" id="cd06171">
    <property type="entry name" value="Sigma70_r4"/>
    <property type="match status" value="1"/>
</dbReference>
<dbReference type="RefSeq" id="WP_151565755.1">
    <property type="nucleotide sequence ID" value="NZ_WBMT01000017.1"/>
</dbReference>
<sequence length="205" mass="22677">MTALARPSGPEPLHRAADSAVIHRSLADPERFAEIFDTYFDEIHRYAVSRVGLAAAEDVVSETFLAAFRKRARYDPERGAVRTWLYGIATNLVGKHRRAEGQTLRALGRQGVERPAEGHEDRVLGQVSAAQVRPELARAIGRLSDGERDVLLLMALAGLRHEEIAAALEIPYGTVGSRLYRARQKLREVLGGTDPMLDVKEDDRG</sequence>
<protein>
    <submittedName>
        <fullName evidence="8">RNA polymerase sigma factor</fullName>
    </submittedName>
</protein>
<dbReference type="GO" id="GO:0006352">
    <property type="term" value="P:DNA-templated transcription initiation"/>
    <property type="evidence" value="ECO:0007669"/>
    <property type="project" value="InterPro"/>
</dbReference>
<dbReference type="InterPro" id="IPR014284">
    <property type="entry name" value="RNA_pol_sigma-70_dom"/>
</dbReference>
<comment type="similarity">
    <text evidence="1">Belongs to the sigma-70 factor family. ECF subfamily.</text>
</comment>
<dbReference type="SUPFAM" id="SSF88946">
    <property type="entry name" value="Sigma2 domain of RNA polymerase sigma factors"/>
    <property type="match status" value="1"/>
</dbReference>
<dbReference type="Gene3D" id="1.10.10.10">
    <property type="entry name" value="Winged helix-like DNA-binding domain superfamily/Winged helix DNA-binding domain"/>
    <property type="match status" value="1"/>
</dbReference>